<feature type="region of interest" description="Disordered" evidence="1">
    <location>
        <begin position="1"/>
        <end position="74"/>
    </location>
</feature>
<name>A0A6J4RB68_9ACTN</name>
<evidence type="ECO:0000313" key="2">
    <source>
        <dbReference type="EMBL" id="CAA9469284.1"/>
    </source>
</evidence>
<organism evidence="2">
    <name type="scientific">uncultured Rubrobacteraceae bacterium</name>
    <dbReference type="NCBI Taxonomy" id="349277"/>
    <lineage>
        <taxon>Bacteria</taxon>
        <taxon>Bacillati</taxon>
        <taxon>Actinomycetota</taxon>
        <taxon>Rubrobacteria</taxon>
        <taxon>Rubrobacterales</taxon>
        <taxon>Rubrobacteraceae</taxon>
        <taxon>environmental samples</taxon>
    </lineage>
</organism>
<sequence>ALGHIAAAPLHRRRRGPGPRSREMGRGPAARLPDEGGRGPAGSAKARRLGGRGVQRAGGRPPGGDRRGLGGPRV</sequence>
<gene>
    <name evidence="2" type="ORF">AVDCRST_MAG12-635</name>
</gene>
<evidence type="ECO:0000256" key="1">
    <source>
        <dbReference type="SAM" id="MobiDB-lite"/>
    </source>
</evidence>
<protein>
    <submittedName>
        <fullName evidence="2">Uncharacterized protein</fullName>
    </submittedName>
</protein>
<feature type="non-terminal residue" evidence="2">
    <location>
        <position position="74"/>
    </location>
</feature>
<reference evidence="2" key="1">
    <citation type="submission" date="2020-02" db="EMBL/GenBank/DDBJ databases">
        <authorList>
            <person name="Meier V. D."/>
        </authorList>
    </citation>
    <scope>NUCLEOTIDE SEQUENCE</scope>
    <source>
        <strain evidence="2">AVDCRST_MAG12</strain>
    </source>
</reference>
<accession>A0A6J4RB68</accession>
<proteinExistence type="predicted"/>
<feature type="non-terminal residue" evidence="2">
    <location>
        <position position="1"/>
    </location>
</feature>
<dbReference type="EMBL" id="CADCVK010000109">
    <property type="protein sequence ID" value="CAA9469284.1"/>
    <property type="molecule type" value="Genomic_DNA"/>
</dbReference>
<dbReference type="AlphaFoldDB" id="A0A6J4RB68"/>